<proteinExistence type="predicted"/>
<dbReference type="AlphaFoldDB" id="A0A2P2JCW4"/>
<protein>
    <submittedName>
        <fullName evidence="1">Uncharacterized protein</fullName>
    </submittedName>
</protein>
<organism evidence="1">
    <name type="scientific">Rhizophora mucronata</name>
    <name type="common">Asiatic mangrove</name>
    <dbReference type="NCBI Taxonomy" id="61149"/>
    <lineage>
        <taxon>Eukaryota</taxon>
        <taxon>Viridiplantae</taxon>
        <taxon>Streptophyta</taxon>
        <taxon>Embryophyta</taxon>
        <taxon>Tracheophyta</taxon>
        <taxon>Spermatophyta</taxon>
        <taxon>Magnoliopsida</taxon>
        <taxon>eudicotyledons</taxon>
        <taxon>Gunneridae</taxon>
        <taxon>Pentapetalae</taxon>
        <taxon>rosids</taxon>
        <taxon>fabids</taxon>
        <taxon>Malpighiales</taxon>
        <taxon>Rhizophoraceae</taxon>
        <taxon>Rhizophora</taxon>
    </lineage>
</organism>
<dbReference type="EMBL" id="GGEC01010836">
    <property type="protein sequence ID" value="MBW91319.1"/>
    <property type="molecule type" value="Transcribed_RNA"/>
</dbReference>
<accession>A0A2P2JCW4</accession>
<evidence type="ECO:0000313" key="1">
    <source>
        <dbReference type="EMBL" id="MBW91319.1"/>
    </source>
</evidence>
<reference evidence="1" key="1">
    <citation type="submission" date="2018-02" db="EMBL/GenBank/DDBJ databases">
        <title>Rhizophora mucronata_Transcriptome.</title>
        <authorList>
            <person name="Meera S.P."/>
            <person name="Sreeshan A."/>
            <person name="Augustine A."/>
        </authorList>
    </citation>
    <scope>NUCLEOTIDE SEQUENCE</scope>
    <source>
        <tissue evidence="1">Leaf</tissue>
    </source>
</reference>
<sequence>MQWKENEINLHGPFHLMAAVGFSKRVFWSDHWLIAI</sequence>
<name>A0A2P2JCW4_RHIMU</name>